<sequence length="210" mass="23365">MTTPDEQRIVRYTLQLGIDPLEEAQQSIGDAIAKSQRDATEVTRLEAARRQRIESDSIREIAALQAEMLAERQRLERQTISGLASSDFERPKGQVDPESTRDPAPENAAKRDYAALADASRPTVAPEQPRQEDSPPGDKAPVAATPPLQVEAKAKREYVVHVEEDVDQLVERIAQQIEMQLDAREQGILEQVKRRLADFAANRGSSFRGA</sequence>
<gene>
    <name evidence="2" type="ORF">LOC68_09880</name>
</gene>
<evidence type="ECO:0000256" key="1">
    <source>
        <dbReference type="SAM" id="MobiDB-lite"/>
    </source>
</evidence>
<evidence type="ECO:0000313" key="3">
    <source>
        <dbReference type="Proteomes" id="UP001139103"/>
    </source>
</evidence>
<keyword evidence="3" id="KW-1185">Reference proteome</keyword>
<organism evidence="2 3">
    <name type="scientific">Blastopirellula sediminis</name>
    <dbReference type="NCBI Taxonomy" id="2894196"/>
    <lineage>
        <taxon>Bacteria</taxon>
        <taxon>Pseudomonadati</taxon>
        <taxon>Planctomycetota</taxon>
        <taxon>Planctomycetia</taxon>
        <taxon>Pirellulales</taxon>
        <taxon>Pirellulaceae</taxon>
        <taxon>Blastopirellula</taxon>
    </lineage>
</organism>
<dbReference type="EMBL" id="JAJKFT010000004">
    <property type="protein sequence ID" value="MCC9628707.1"/>
    <property type="molecule type" value="Genomic_DNA"/>
</dbReference>
<dbReference type="RefSeq" id="WP_230218151.1">
    <property type="nucleotide sequence ID" value="NZ_JAJKFT010000004.1"/>
</dbReference>
<name>A0A9X1SG81_9BACT</name>
<feature type="region of interest" description="Disordered" evidence="1">
    <location>
        <begin position="79"/>
        <end position="151"/>
    </location>
</feature>
<accession>A0A9X1SG81</accession>
<comment type="caution">
    <text evidence="2">The sequence shown here is derived from an EMBL/GenBank/DDBJ whole genome shotgun (WGS) entry which is preliminary data.</text>
</comment>
<feature type="compositionally biased region" description="Basic and acidic residues" evidence="1">
    <location>
        <begin position="87"/>
        <end position="113"/>
    </location>
</feature>
<dbReference type="Proteomes" id="UP001139103">
    <property type="component" value="Unassembled WGS sequence"/>
</dbReference>
<protein>
    <submittedName>
        <fullName evidence="2">Uncharacterized protein</fullName>
    </submittedName>
</protein>
<reference evidence="2" key="1">
    <citation type="submission" date="2021-11" db="EMBL/GenBank/DDBJ databases">
        <title>Genome sequence.</title>
        <authorList>
            <person name="Sun Q."/>
        </authorList>
    </citation>
    <scope>NUCLEOTIDE SEQUENCE</scope>
    <source>
        <strain evidence="2">JC732</strain>
    </source>
</reference>
<evidence type="ECO:0000313" key="2">
    <source>
        <dbReference type="EMBL" id="MCC9628707.1"/>
    </source>
</evidence>
<proteinExistence type="predicted"/>
<dbReference type="AlphaFoldDB" id="A0A9X1SG81"/>